<keyword evidence="2 3" id="KW-0040">ANK repeat</keyword>
<comment type="caution">
    <text evidence="4">The sequence shown here is derived from an EMBL/GenBank/DDBJ whole genome shotgun (WGS) entry which is preliminary data.</text>
</comment>
<dbReference type="InParanoid" id="K2R9T8"/>
<dbReference type="STRING" id="1126212.K2R9T8"/>
<protein>
    <submittedName>
        <fullName evidence="4">Uncharacterized protein</fullName>
    </submittedName>
</protein>
<accession>K2R9T8</accession>
<feature type="repeat" description="ANK" evidence="3">
    <location>
        <begin position="99"/>
        <end position="132"/>
    </location>
</feature>
<evidence type="ECO:0000256" key="1">
    <source>
        <dbReference type="ARBA" id="ARBA00022737"/>
    </source>
</evidence>
<dbReference type="InterPro" id="IPR002110">
    <property type="entry name" value="Ankyrin_rpt"/>
</dbReference>
<dbReference type="PROSITE" id="PS50088">
    <property type="entry name" value="ANK_REPEAT"/>
    <property type="match status" value="2"/>
</dbReference>
<evidence type="ECO:0000256" key="3">
    <source>
        <dbReference type="PROSITE-ProRule" id="PRU00023"/>
    </source>
</evidence>
<gene>
    <name evidence="4" type="ORF">MPH_13337</name>
</gene>
<dbReference type="Proteomes" id="UP000007129">
    <property type="component" value="Unassembled WGS sequence"/>
</dbReference>
<dbReference type="InterPro" id="IPR036770">
    <property type="entry name" value="Ankyrin_rpt-contain_sf"/>
</dbReference>
<dbReference type="HOGENOM" id="CLU_1855648_0_0_1"/>
<dbReference type="AlphaFoldDB" id="K2R9T8"/>
<proteinExistence type="predicted"/>
<dbReference type="Gene3D" id="1.25.40.20">
    <property type="entry name" value="Ankyrin repeat-containing domain"/>
    <property type="match status" value="1"/>
</dbReference>
<dbReference type="PANTHER" id="PTHR24189">
    <property type="entry name" value="MYOTROPHIN"/>
    <property type="match status" value="1"/>
</dbReference>
<reference evidence="4 5" key="1">
    <citation type="journal article" date="2012" name="BMC Genomics">
        <title>Tools to kill: Genome of one of the most destructive plant pathogenic fungi Macrophomina phaseolina.</title>
        <authorList>
            <person name="Islam M.S."/>
            <person name="Haque M.S."/>
            <person name="Islam M.M."/>
            <person name="Emdad E.M."/>
            <person name="Halim A."/>
            <person name="Hossen Q.M.M."/>
            <person name="Hossain M.Z."/>
            <person name="Ahmed B."/>
            <person name="Rahim S."/>
            <person name="Rahman M.S."/>
            <person name="Alam M.M."/>
            <person name="Hou S."/>
            <person name="Wan X."/>
            <person name="Saito J.A."/>
            <person name="Alam M."/>
        </authorList>
    </citation>
    <scope>NUCLEOTIDE SEQUENCE [LARGE SCALE GENOMIC DNA]</scope>
    <source>
        <strain evidence="4 5">MS6</strain>
    </source>
</reference>
<dbReference type="Pfam" id="PF12796">
    <property type="entry name" value="Ank_2"/>
    <property type="match status" value="1"/>
</dbReference>
<keyword evidence="1" id="KW-0677">Repeat</keyword>
<organism evidence="4 5">
    <name type="scientific">Macrophomina phaseolina (strain MS6)</name>
    <name type="common">Charcoal rot fungus</name>
    <dbReference type="NCBI Taxonomy" id="1126212"/>
    <lineage>
        <taxon>Eukaryota</taxon>
        <taxon>Fungi</taxon>
        <taxon>Dikarya</taxon>
        <taxon>Ascomycota</taxon>
        <taxon>Pezizomycotina</taxon>
        <taxon>Dothideomycetes</taxon>
        <taxon>Dothideomycetes incertae sedis</taxon>
        <taxon>Botryosphaeriales</taxon>
        <taxon>Botryosphaeriaceae</taxon>
        <taxon>Macrophomina</taxon>
    </lineage>
</organism>
<dbReference type="VEuPathDB" id="FungiDB:MPH_13337"/>
<dbReference type="SMART" id="SM00248">
    <property type="entry name" value="ANK"/>
    <property type="match status" value="2"/>
</dbReference>
<dbReference type="PANTHER" id="PTHR24189:SF50">
    <property type="entry name" value="ANKYRIN REPEAT AND SOCS BOX PROTEIN 2"/>
    <property type="match status" value="1"/>
</dbReference>
<sequence>MLLLAAAGVHSKPCVQVILENLGWWDNINLAIDDRSGGVLQRALGRNDCPKDFIVWLLELGADPNLTEPSEKRHSLVCAVYHGSIPIIKLLIAHGADVNGSKALHAAASSGKLERVKFLVEEAGANVNEPGHPRADRY</sequence>
<evidence type="ECO:0000313" key="4">
    <source>
        <dbReference type="EMBL" id="EKG09607.1"/>
    </source>
</evidence>
<evidence type="ECO:0000313" key="5">
    <source>
        <dbReference type="Proteomes" id="UP000007129"/>
    </source>
</evidence>
<name>K2R9T8_MACPH</name>
<dbReference type="OrthoDB" id="5369447at2759"/>
<feature type="repeat" description="ANK" evidence="3">
    <location>
        <begin position="71"/>
        <end position="103"/>
    </location>
</feature>
<dbReference type="EMBL" id="AHHD01000598">
    <property type="protein sequence ID" value="EKG09607.1"/>
    <property type="molecule type" value="Genomic_DNA"/>
</dbReference>
<dbReference type="InterPro" id="IPR050745">
    <property type="entry name" value="Multifunctional_regulatory"/>
</dbReference>
<dbReference type="PROSITE" id="PS50297">
    <property type="entry name" value="ANK_REP_REGION"/>
    <property type="match status" value="1"/>
</dbReference>
<dbReference type="SUPFAM" id="SSF48403">
    <property type="entry name" value="Ankyrin repeat"/>
    <property type="match status" value="1"/>
</dbReference>
<evidence type="ECO:0000256" key="2">
    <source>
        <dbReference type="ARBA" id="ARBA00023043"/>
    </source>
</evidence>